<dbReference type="EMBL" id="PFBC01000018">
    <property type="protein sequence ID" value="PIR88057.1"/>
    <property type="molecule type" value="Genomic_DNA"/>
</dbReference>
<sequence length="85" mass="9258">MLKNMLNLERQKGAGLVWVIVVVIVILLLVWWIFGGSSTTTVPDDTAEVQIQDTETANIASDLDGLNAVDLEAEFSDIEADLQAL</sequence>
<proteinExistence type="predicted"/>
<evidence type="ECO:0000313" key="3">
    <source>
        <dbReference type="Proteomes" id="UP000230903"/>
    </source>
</evidence>
<evidence type="ECO:0000313" key="2">
    <source>
        <dbReference type="EMBL" id="PIR88057.1"/>
    </source>
</evidence>
<keyword evidence="1" id="KW-1133">Transmembrane helix</keyword>
<name>A0A2H0UNQ8_9BACT</name>
<evidence type="ECO:0000256" key="1">
    <source>
        <dbReference type="SAM" id="Phobius"/>
    </source>
</evidence>
<keyword evidence="1" id="KW-0472">Membrane</keyword>
<dbReference type="Proteomes" id="UP000230903">
    <property type="component" value="Unassembled WGS sequence"/>
</dbReference>
<keyword evidence="1" id="KW-0812">Transmembrane</keyword>
<feature type="transmembrane region" description="Helical" evidence="1">
    <location>
        <begin position="12"/>
        <end position="34"/>
    </location>
</feature>
<gene>
    <name evidence="2" type="ORF">COU10_01250</name>
</gene>
<organism evidence="2 3">
    <name type="scientific">Candidatus Harrisonbacteria bacterium CG10_big_fil_rev_8_21_14_0_10_45_28</name>
    <dbReference type="NCBI Taxonomy" id="1974586"/>
    <lineage>
        <taxon>Bacteria</taxon>
        <taxon>Candidatus Harrisoniibacteriota</taxon>
    </lineage>
</organism>
<protein>
    <submittedName>
        <fullName evidence="2">Uncharacterized protein</fullName>
    </submittedName>
</protein>
<dbReference type="AlphaFoldDB" id="A0A2H0UNQ8"/>
<accession>A0A2H0UNQ8</accession>
<reference evidence="3" key="1">
    <citation type="submission" date="2017-09" db="EMBL/GenBank/DDBJ databases">
        <title>Depth-based differentiation of microbial function through sediment-hosted aquifers and enrichment of novel symbionts in the deep terrestrial subsurface.</title>
        <authorList>
            <person name="Probst A.J."/>
            <person name="Ladd B."/>
            <person name="Jarett J.K."/>
            <person name="Geller-Mcgrath D.E."/>
            <person name="Sieber C.M.K."/>
            <person name="Emerson J.B."/>
            <person name="Anantharaman K."/>
            <person name="Thomas B.C."/>
            <person name="Malmstrom R."/>
            <person name="Stieglmeier M."/>
            <person name="Klingl A."/>
            <person name="Woyke T."/>
            <person name="Ryan C.M."/>
            <person name="Banfield J.F."/>
        </authorList>
    </citation>
    <scope>NUCLEOTIDE SEQUENCE [LARGE SCALE GENOMIC DNA]</scope>
</reference>
<comment type="caution">
    <text evidence="2">The sequence shown here is derived from an EMBL/GenBank/DDBJ whole genome shotgun (WGS) entry which is preliminary data.</text>
</comment>